<evidence type="ECO:0000313" key="3">
    <source>
        <dbReference type="EMBL" id="MFC6331501.1"/>
    </source>
</evidence>
<feature type="transmembrane region" description="Helical" evidence="2">
    <location>
        <begin position="93"/>
        <end position="113"/>
    </location>
</feature>
<evidence type="ECO:0000256" key="1">
    <source>
        <dbReference type="ARBA" id="ARBA00004651"/>
    </source>
</evidence>
<dbReference type="PANTHER" id="PTHR23526:SF2">
    <property type="entry name" value="MAJOR FACILITATOR SUPERFAMILY (MFS) PROFILE DOMAIN-CONTAINING PROTEIN"/>
    <property type="match status" value="1"/>
</dbReference>
<dbReference type="SUPFAM" id="SSF103473">
    <property type="entry name" value="MFS general substrate transporter"/>
    <property type="match status" value="1"/>
</dbReference>
<name>A0ABW1V100_9BACL</name>
<sequence length="429" mass="48466">MSQWSLTAKIRRYFSNNSVPPDQRLGREAIISLIIHASFQFGASMSGLFLNLYLWRLTQDFTINAVYNIVNFAMTPIAFAVGGYIAKKLDRMVVYRWGILLSAAFYLLVILAGETVPNYYIWFALLNGISAGFYWTGYLILQYDVSTDRNRVRYLAINMVTFNSAGLVGPALAGSIIARMEGLQGYLFIFLIAFIMFVISALISTKIKAIISHHKTYYLKYVGLVIKKNKLWFYSLCSFFIFGLFQGIMLFLPNILLFQALGREDLVGYFGVLFSGITVATGYVISRKAQKEQARKYIMYATMCIIAASCLLVIDIKLWSVIIFMVVFSVCNPLTVNSMTSYFYRLISALPLKGQLKVESVVMREAFLNSGRVLAIFILVLLASDLQSRWLAIVILLMAAAQSLILLFIRPEKFELDEKDAVEAKANSK</sequence>
<dbReference type="Pfam" id="PF07690">
    <property type="entry name" value="MFS_1"/>
    <property type="match status" value="1"/>
</dbReference>
<dbReference type="InterPro" id="IPR052528">
    <property type="entry name" value="Sugar_transport-like"/>
</dbReference>
<organism evidence="3 4">
    <name type="scientific">Paenibacillus septentrionalis</name>
    <dbReference type="NCBI Taxonomy" id="429342"/>
    <lineage>
        <taxon>Bacteria</taxon>
        <taxon>Bacillati</taxon>
        <taxon>Bacillota</taxon>
        <taxon>Bacilli</taxon>
        <taxon>Bacillales</taxon>
        <taxon>Paenibacillaceae</taxon>
        <taxon>Paenibacillus</taxon>
    </lineage>
</organism>
<feature type="transmembrane region" description="Helical" evidence="2">
    <location>
        <begin position="390"/>
        <end position="409"/>
    </location>
</feature>
<feature type="transmembrane region" description="Helical" evidence="2">
    <location>
        <begin position="65"/>
        <end position="86"/>
    </location>
</feature>
<dbReference type="EMBL" id="JBHSTE010000001">
    <property type="protein sequence ID" value="MFC6331501.1"/>
    <property type="molecule type" value="Genomic_DNA"/>
</dbReference>
<keyword evidence="2" id="KW-0472">Membrane</keyword>
<protein>
    <submittedName>
        <fullName evidence="3">MFS transporter</fullName>
    </submittedName>
</protein>
<dbReference type="Proteomes" id="UP001596233">
    <property type="component" value="Unassembled WGS sequence"/>
</dbReference>
<keyword evidence="2" id="KW-0812">Transmembrane</keyword>
<comment type="caution">
    <text evidence="3">The sequence shown here is derived from an EMBL/GenBank/DDBJ whole genome shotgun (WGS) entry which is preliminary data.</text>
</comment>
<dbReference type="InterPro" id="IPR036259">
    <property type="entry name" value="MFS_trans_sf"/>
</dbReference>
<dbReference type="PANTHER" id="PTHR23526">
    <property type="entry name" value="INTEGRAL MEMBRANE TRANSPORT PROTEIN-RELATED"/>
    <property type="match status" value="1"/>
</dbReference>
<feature type="transmembrane region" description="Helical" evidence="2">
    <location>
        <begin position="183"/>
        <end position="203"/>
    </location>
</feature>
<comment type="subcellular location">
    <subcellularLocation>
        <location evidence="1">Cell membrane</location>
        <topology evidence="1">Multi-pass membrane protein</topology>
    </subcellularLocation>
</comment>
<evidence type="ECO:0000313" key="4">
    <source>
        <dbReference type="Proteomes" id="UP001596233"/>
    </source>
</evidence>
<dbReference type="Gene3D" id="1.20.1250.20">
    <property type="entry name" value="MFS general substrate transporter like domains"/>
    <property type="match status" value="2"/>
</dbReference>
<feature type="transmembrane region" description="Helical" evidence="2">
    <location>
        <begin position="153"/>
        <end position="177"/>
    </location>
</feature>
<keyword evidence="4" id="KW-1185">Reference proteome</keyword>
<dbReference type="InterPro" id="IPR011701">
    <property type="entry name" value="MFS"/>
</dbReference>
<reference evidence="4" key="1">
    <citation type="journal article" date="2019" name="Int. J. Syst. Evol. Microbiol.">
        <title>The Global Catalogue of Microorganisms (GCM) 10K type strain sequencing project: providing services to taxonomists for standard genome sequencing and annotation.</title>
        <authorList>
            <consortium name="The Broad Institute Genomics Platform"/>
            <consortium name="The Broad Institute Genome Sequencing Center for Infectious Disease"/>
            <person name="Wu L."/>
            <person name="Ma J."/>
        </authorList>
    </citation>
    <scope>NUCLEOTIDE SEQUENCE [LARGE SCALE GENOMIC DNA]</scope>
    <source>
        <strain evidence="4">PCU 280</strain>
    </source>
</reference>
<gene>
    <name evidence="3" type="ORF">ACFP56_02625</name>
</gene>
<dbReference type="RefSeq" id="WP_379230816.1">
    <property type="nucleotide sequence ID" value="NZ_JBHSTE010000001.1"/>
</dbReference>
<evidence type="ECO:0000256" key="2">
    <source>
        <dbReference type="SAM" id="Phobius"/>
    </source>
</evidence>
<feature type="transmembrane region" description="Helical" evidence="2">
    <location>
        <begin position="366"/>
        <end position="384"/>
    </location>
</feature>
<keyword evidence="2" id="KW-1133">Transmembrane helix</keyword>
<proteinExistence type="predicted"/>
<feature type="transmembrane region" description="Helical" evidence="2">
    <location>
        <begin position="231"/>
        <end position="260"/>
    </location>
</feature>
<feature type="transmembrane region" description="Helical" evidence="2">
    <location>
        <begin position="119"/>
        <end position="141"/>
    </location>
</feature>
<feature type="transmembrane region" description="Helical" evidence="2">
    <location>
        <begin position="266"/>
        <end position="285"/>
    </location>
</feature>
<accession>A0ABW1V100</accession>
<feature type="transmembrane region" description="Helical" evidence="2">
    <location>
        <begin position="30"/>
        <end position="53"/>
    </location>
</feature>